<feature type="transmembrane region" description="Helical" evidence="1">
    <location>
        <begin position="139"/>
        <end position="157"/>
    </location>
</feature>
<accession>A0A2G5HJX6</accession>
<name>A0A2G5HJX6_CERBT</name>
<gene>
    <name evidence="2" type="ORF">CB0940_03952</name>
    <name evidence="3" type="ORF">RHO25_005777</name>
</gene>
<evidence type="ECO:0000256" key="1">
    <source>
        <dbReference type="SAM" id="Phobius"/>
    </source>
</evidence>
<dbReference type="Pfam" id="PF08560">
    <property type="entry name" value="DUF1757"/>
    <property type="match status" value="1"/>
</dbReference>
<protein>
    <submittedName>
        <fullName evidence="2">Uncharacterized protein</fullName>
    </submittedName>
</protein>
<reference evidence="3 5" key="2">
    <citation type="submission" date="2023-09" db="EMBL/GenBank/DDBJ databases">
        <title>Complete-Gapless Cercospora beticola genome.</title>
        <authorList>
            <person name="Wyatt N.A."/>
            <person name="Spanner R.E."/>
            <person name="Bolton M.D."/>
        </authorList>
    </citation>
    <scope>NUCLEOTIDE SEQUENCE [LARGE SCALE GENOMIC DNA]</scope>
    <source>
        <strain evidence="3">Cb09-40</strain>
    </source>
</reference>
<dbReference type="Proteomes" id="UP000230605">
    <property type="component" value="Chromosome 4"/>
</dbReference>
<keyword evidence="1" id="KW-1133">Transmembrane helix</keyword>
<keyword evidence="5" id="KW-1185">Reference proteome</keyword>
<dbReference type="EMBL" id="LKMD01000105">
    <property type="protein sequence ID" value="PIA92838.1"/>
    <property type="molecule type" value="Genomic_DNA"/>
</dbReference>
<dbReference type="InterPro" id="IPR013869">
    <property type="entry name" value="DUF1757"/>
</dbReference>
<sequence length="170" mass="18480">MSRYFPHTSHAEDQPYARTLLWSHILYRGFQTGATLGLASAALQQTYKTARGLPRTPLLSGTTLAITGRWALVTTALMVPATIGRMWGREDIEWRDRSWRLLENKGQKEVDDWSLVGTAVGAAGFGMGQGSGMARAMRVAGGAGVGSMVGVGGYMVWRYGMHGGKWEDDA</sequence>
<dbReference type="EMBL" id="CP134187">
    <property type="protein sequence ID" value="WPB01156.1"/>
    <property type="molecule type" value="Genomic_DNA"/>
</dbReference>
<evidence type="ECO:0000313" key="4">
    <source>
        <dbReference type="Proteomes" id="UP000230605"/>
    </source>
</evidence>
<evidence type="ECO:0000313" key="3">
    <source>
        <dbReference type="EMBL" id="WPB01156.1"/>
    </source>
</evidence>
<evidence type="ECO:0000313" key="5">
    <source>
        <dbReference type="Proteomes" id="UP001302367"/>
    </source>
</evidence>
<dbReference type="Proteomes" id="UP001302367">
    <property type="component" value="Chromosome 4"/>
</dbReference>
<dbReference type="AlphaFoldDB" id="A0A2G5HJX6"/>
<keyword evidence="1" id="KW-0812">Transmembrane</keyword>
<reference evidence="2 4" key="1">
    <citation type="submission" date="2015-10" db="EMBL/GenBank/DDBJ databases">
        <title>The cercosporin biosynthetic gene cluster was horizontally transferred to several fungal lineages and shown to be expanded in Cercospora beticola based on microsynteny with recipient genomes.</title>
        <authorList>
            <person name="De Jonge R."/>
            <person name="Ebert M.K."/>
            <person name="Suttle J.C."/>
            <person name="Jurick Ii W.M."/>
            <person name="Secor G.A."/>
            <person name="Thomma B.P."/>
            <person name="Van De Peer Y."/>
            <person name="Bolton M.D."/>
        </authorList>
    </citation>
    <scope>NUCLEOTIDE SEQUENCE [LARGE SCALE GENOMIC DNA]</scope>
    <source>
        <strain evidence="2 4">09-40</strain>
    </source>
</reference>
<proteinExistence type="predicted"/>
<organism evidence="2 4">
    <name type="scientific">Cercospora beticola</name>
    <name type="common">Sugarbeet leaf spot fungus</name>
    <dbReference type="NCBI Taxonomy" id="122368"/>
    <lineage>
        <taxon>Eukaryota</taxon>
        <taxon>Fungi</taxon>
        <taxon>Dikarya</taxon>
        <taxon>Ascomycota</taxon>
        <taxon>Pezizomycotina</taxon>
        <taxon>Dothideomycetes</taxon>
        <taxon>Dothideomycetidae</taxon>
        <taxon>Mycosphaerellales</taxon>
        <taxon>Mycosphaerellaceae</taxon>
        <taxon>Cercospora</taxon>
    </lineage>
</organism>
<dbReference type="OrthoDB" id="544298at2759"/>
<evidence type="ECO:0000313" key="2">
    <source>
        <dbReference type="EMBL" id="PIA92838.1"/>
    </source>
</evidence>
<keyword evidence="1" id="KW-0472">Membrane</keyword>